<comment type="subcellular location">
    <subcellularLocation>
        <location evidence="1">Nucleus</location>
    </subcellularLocation>
</comment>
<evidence type="ECO:0000256" key="8">
    <source>
        <dbReference type="SAM" id="Coils"/>
    </source>
</evidence>
<dbReference type="GO" id="GO:0000981">
    <property type="term" value="F:DNA-binding transcription factor activity, RNA polymerase II-specific"/>
    <property type="evidence" value="ECO:0007669"/>
    <property type="project" value="TreeGrafter"/>
</dbReference>
<reference evidence="10" key="1">
    <citation type="submission" date="2021-01" db="UniProtKB">
        <authorList>
            <consortium name="EnsemblMetazoa"/>
        </authorList>
    </citation>
    <scope>IDENTIFICATION</scope>
</reference>
<sequence length="434" mass="49371">MDENIVAEEQVQQVALQSEPQTNEVVSQEVVASAVTVGVDVDKTLYDAEEFLANFAGLRLENDQLKRSNEELQQQLEKARHDLQQMQLEKSSLEAVLIKEREQHKEALWKVKSEFQKIQEERLQWKEKYLNICMRNGNTTEPIQPGRKRKLLTAENENEEFYTNLAATFGLAGQEEQPEEIVLTLVSEQSKSYRISIRECPHCGVGFCSSFGLREHLKNCEQRKATLESQQGDAVGEGGSIISDVTTLTHTVAHGGYHRCELCKVDFATESDLIQHNQYHQGTHKYLCRKCYRAYQSNPGRLKHEQLEHGAVPVLICDICGKQFKRKDRLKDHFATKHSLATPHECPFCDAAYKLRDYLRKHVNTMHPGKMLQHANAVMKESDMEIQMEVESEEAAEVVAAADVLKEHNGETETHVLAEVLESEVVVAEIDSKT</sequence>
<dbReference type="RefSeq" id="XP_066933101.1">
    <property type="nucleotide sequence ID" value="XM_067077000.1"/>
</dbReference>
<keyword evidence="6" id="KW-0539">Nucleus</keyword>
<proteinExistence type="predicted"/>
<dbReference type="SMART" id="SM00355">
    <property type="entry name" value="ZnF_C2H2"/>
    <property type="match status" value="5"/>
</dbReference>
<evidence type="ECO:0000313" key="10">
    <source>
        <dbReference type="EnsemblMetazoa" id="CLYHEMP020286.1"/>
    </source>
</evidence>
<dbReference type="OrthoDB" id="6077919at2759"/>
<keyword evidence="11" id="KW-1185">Reference proteome</keyword>
<evidence type="ECO:0000256" key="1">
    <source>
        <dbReference type="ARBA" id="ARBA00004123"/>
    </source>
</evidence>
<keyword evidence="2" id="KW-0479">Metal-binding</keyword>
<evidence type="ECO:0000259" key="9">
    <source>
        <dbReference type="PROSITE" id="PS50157"/>
    </source>
</evidence>
<dbReference type="Pfam" id="PF12874">
    <property type="entry name" value="zf-met"/>
    <property type="match status" value="1"/>
</dbReference>
<dbReference type="PROSITE" id="PS00028">
    <property type="entry name" value="ZINC_FINGER_C2H2_1"/>
    <property type="match status" value="3"/>
</dbReference>
<accession>A0A7M5XA75</accession>
<evidence type="ECO:0000256" key="5">
    <source>
        <dbReference type="ARBA" id="ARBA00022833"/>
    </source>
</evidence>
<dbReference type="Pfam" id="PF00096">
    <property type="entry name" value="zf-C2H2"/>
    <property type="match status" value="1"/>
</dbReference>
<dbReference type="AlphaFoldDB" id="A0A7M5XA75"/>
<dbReference type="InterPro" id="IPR050527">
    <property type="entry name" value="Snail/Krueppel_Znf"/>
</dbReference>
<dbReference type="GO" id="GO:0005634">
    <property type="term" value="C:nucleus"/>
    <property type="evidence" value="ECO:0007669"/>
    <property type="project" value="UniProtKB-SubCell"/>
</dbReference>
<dbReference type="PANTHER" id="PTHR24388">
    <property type="entry name" value="ZINC FINGER PROTEIN"/>
    <property type="match status" value="1"/>
</dbReference>
<dbReference type="Proteomes" id="UP000594262">
    <property type="component" value="Unplaced"/>
</dbReference>
<dbReference type="Pfam" id="PF13894">
    <property type="entry name" value="zf-C2H2_4"/>
    <property type="match status" value="1"/>
</dbReference>
<keyword evidence="5" id="KW-0862">Zinc</keyword>
<dbReference type="InterPro" id="IPR013087">
    <property type="entry name" value="Znf_C2H2_type"/>
</dbReference>
<evidence type="ECO:0000256" key="3">
    <source>
        <dbReference type="ARBA" id="ARBA00022737"/>
    </source>
</evidence>
<feature type="coiled-coil region" evidence="8">
    <location>
        <begin position="55"/>
        <end position="121"/>
    </location>
</feature>
<dbReference type="PROSITE" id="PS50157">
    <property type="entry name" value="ZINC_FINGER_C2H2_2"/>
    <property type="match status" value="3"/>
</dbReference>
<evidence type="ECO:0000313" key="11">
    <source>
        <dbReference type="Proteomes" id="UP000594262"/>
    </source>
</evidence>
<dbReference type="EnsemblMetazoa" id="CLYHEMT020286.1">
    <property type="protein sequence ID" value="CLYHEMP020286.1"/>
    <property type="gene ID" value="CLYHEMG020286"/>
</dbReference>
<evidence type="ECO:0000256" key="4">
    <source>
        <dbReference type="ARBA" id="ARBA00022771"/>
    </source>
</evidence>
<evidence type="ECO:0000256" key="7">
    <source>
        <dbReference type="PROSITE-ProRule" id="PRU00042"/>
    </source>
</evidence>
<dbReference type="GO" id="GO:0008270">
    <property type="term" value="F:zinc ion binding"/>
    <property type="evidence" value="ECO:0007669"/>
    <property type="project" value="UniProtKB-KW"/>
</dbReference>
<keyword evidence="8" id="KW-0175">Coiled coil</keyword>
<feature type="domain" description="C2H2-type" evidence="9">
    <location>
        <begin position="344"/>
        <end position="372"/>
    </location>
</feature>
<feature type="domain" description="C2H2-type" evidence="9">
    <location>
        <begin position="315"/>
        <end position="343"/>
    </location>
</feature>
<dbReference type="Gene3D" id="3.30.160.60">
    <property type="entry name" value="Classic Zinc Finger"/>
    <property type="match status" value="3"/>
</dbReference>
<keyword evidence="3" id="KW-0677">Repeat</keyword>
<feature type="domain" description="C2H2-type" evidence="9">
    <location>
        <begin position="258"/>
        <end position="285"/>
    </location>
</feature>
<protein>
    <recommendedName>
        <fullName evidence="9">C2H2-type domain-containing protein</fullName>
    </recommendedName>
</protein>
<keyword evidence="4 7" id="KW-0863">Zinc-finger</keyword>
<dbReference type="GO" id="GO:0000978">
    <property type="term" value="F:RNA polymerase II cis-regulatory region sequence-specific DNA binding"/>
    <property type="evidence" value="ECO:0007669"/>
    <property type="project" value="TreeGrafter"/>
</dbReference>
<evidence type="ECO:0000256" key="6">
    <source>
        <dbReference type="ARBA" id="ARBA00023242"/>
    </source>
</evidence>
<dbReference type="InterPro" id="IPR036236">
    <property type="entry name" value="Znf_C2H2_sf"/>
</dbReference>
<dbReference type="SUPFAM" id="SSF57667">
    <property type="entry name" value="beta-beta-alpha zinc fingers"/>
    <property type="match status" value="2"/>
</dbReference>
<dbReference type="GeneID" id="136820773"/>
<dbReference type="PANTHER" id="PTHR24388:SF54">
    <property type="entry name" value="PROTEIN ESCARGOT"/>
    <property type="match status" value="1"/>
</dbReference>
<evidence type="ECO:0000256" key="2">
    <source>
        <dbReference type="ARBA" id="ARBA00022723"/>
    </source>
</evidence>
<organism evidence="10 11">
    <name type="scientific">Clytia hemisphaerica</name>
    <dbReference type="NCBI Taxonomy" id="252671"/>
    <lineage>
        <taxon>Eukaryota</taxon>
        <taxon>Metazoa</taxon>
        <taxon>Cnidaria</taxon>
        <taxon>Hydrozoa</taxon>
        <taxon>Hydroidolina</taxon>
        <taxon>Leptothecata</taxon>
        <taxon>Obeliida</taxon>
        <taxon>Clytiidae</taxon>
        <taxon>Clytia</taxon>
    </lineage>
</organism>
<name>A0A7M5XA75_9CNID</name>